<keyword evidence="7 8" id="KW-0472">Membrane</keyword>
<dbReference type="AlphaFoldDB" id="A0A5C8JI82"/>
<organism evidence="9 10">
    <name type="scientific">Pontibacter qinzhouensis</name>
    <dbReference type="NCBI Taxonomy" id="2603253"/>
    <lineage>
        <taxon>Bacteria</taxon>
        <taxon>Pseudomonadati</taxon>
        <taxon>Bacteroidota</taxon>
        <taxon>Cytophagia</taxon>
        <taxon>Cytophagales</taxon>
        <taxon>Hymenobacteraceae</taxon>
        <taxon>Pontibacter</taxon>
    </lineage>
</organism>
<feature type="transmembrane region" description="Helical" evidence="8">
    <location>
        <begin position="7"/>
        <end position="28"/>
    </location>
</feature>
<evidence type="ECO:0008006" key="11">
    <source>
        <dbReference type="Google" id="ProtNLM"/>
    </source>
</evidence>
<dbReference type="InterPro" id="IPR038770">
    <property type="entry name" value="Na+/solute_symporter_sf"/>
</dbReference>
<evidence type="ECO:0000256" key="5">
    <source>
        <dbReference type="ARBA" id="ARBA00022692"/>
    </source>
</evidence>
<feature type="transmembrane region" description="Helical" evidence="8">
    <location>
        <begin position="157"/>
        <end position="177"/>
    </location>
</feature>
<dbReference type="PANTHER" id="PTHR36838">
    <property type="entry name" value="AUXIN EFFLUX CARRIER FAMILY PROTEIN"/>
    <property type="match status" value="1"/>
</dbReference>
<evidence type="ECO:0000256" key="8">
    <source>
        <dbReference type="SAM" id="Phobius"/>
    </source>
</evidence>
<evidence type="ECO:0000256" key="1">
    <source>
        <dbReference type="ARBA" id="ARBA00004651"/>
    </source>
</evidence>
<dbReference type="GO" id="GO:0005886">
    <property type="term" value="C:plasma membrane"/>
    <property type="evidence" value="ECO:0007669"/>
    <property type="project" value="UniProtKB-SubCell"/>
</dbReference>
<dbReference type="Pfam" id="PF03547">
    <property type="entry name" value="Mem_trans"/>
    <property type="match status" value="1"/>
</dbReference>
<comment type="subcellular location">
    <subcellularLocation>
        <location evidence="1">Cell membrane</location>
        <topology evidence="1">Multi-pass membrane protein</topology>
    </subcellularLocation>
</comment>
<evidence type="ECO:0000256" key="3">
    <source>
        <dbReference type="ARBA" id="ARBA00022448"/>
    </source>
</evidence>
<feature type="transmembrane region" description="Helical" evidence="8">
    <location>
        <begin position="189"/>
        <end position="207"/>
    </location>
</feature>
<feature type="transmembrane region" description="Helical" evidence="8">
    <location>
        <begin position="255"/>
        <end position="275"/>
    </location>
</feature>
<dbReference type="PANTHER" id="PTHR36838:SF1">
    <property type="entry name" value="SLR1864 PROTEIN"/>
    <property type="match status" value="1"/>
</dbReference>
<dbReference type="RefSeq" id="WP_147923128.1">
    <property type="nucleotide sequence ID" value="NZ_VRTY01000080.1"/>
</dbReference>
<evidence type="ECO:0000256" key="2">
    <source>
        <dbReference type="ARBA" id="ARBA00010145"/>
    </source>
</evidence>
<name>A0A5C8JI82_9BACT</name>
<comment type="similarity">
    <text evidence="2">Belongs to the auxin efflux carrier (TC 2.A.69) family.</text>
</comment>
<evidence type="ECO:0000256" key="6">
    <source>
        <dbReference type="ARBA" id="ARBA00022989"/>
    </source>
</evidence>
<dbReference type="InterPro" id="IPR004776">
    <property type="entry name" value="Mem_transp_PIN-like"/>
</dbReference>
<keyword evidence="3" id="KW-0813">Transport</keyword>
<keyword evidence="10" id="KW-1185">Reference proteome</keyword>
<evidence type="ECO:0000313" key="10">
    <source>
        <dbReference type="Proteomes" id="UP000321926"/>
    </source>
</evidence>
<sequence>MEVLPKLLSSVLPLYAFIGVGYAASRWLGLKSKWISWLLLYLLIPVVIFEHLVKADVTQMVVVAVMVFALAVLMNVPAWLVRKFWVKDINKYQLNCSFSYYNIGWFGIPVVMALFGEEQMPLVMSAYMGNVFYGDTVGYYLVSRSKDLPATEAVKNVLKIPAVYASIAAIIANLAGFELPDGIEPVMKGASWTLSALGMIMIGIGLSKANLKQLDYKKYGLIMSSRFVSSIVLMGLLVLAELALIGQLEGDEQKLMMLFSIFPIAANLVVFSSFLDTEQETAALLVASSSIISLVIVPVAAILLF</sequence>
<feature type="transmembrane region" description="Helical" evidence="8">
    <location>
        <begin position="34"/>
        <end position="53"/>
    </location>
</feature>
<evidence type="ECO:0000256" key="4">
    <source>
        <dbReference type="ARBA" id="ARBA00022475"/>
    </source>
</evidence>
<dbReference type="GO" id="GO:0055085">
    <property type="term" value="P:transmembrane transport"/>
    <property type="evidence" value="ECO:0007669"/>
    <property type="project" value="InterPro"/>
</dbReference>
<feature type="transmembrane region" description="Helical" evidence="8">
    <location>
        <begin position="227"/>
        <end position="248"/>
    </location>
</feature>
<feature type="transmembrane region" description="Helical" evidence="8">
    <location>
        <begin position="98"/>
        <end position="115"/>
    </location>
</feature>
<keyword evidence="5 8" id="KW-0812">Transmembrane</keyword>
<comment type="caution">
    <text evidence="9">The sequence shown here is derived from an EMBL/GenBank/DDBJ whole genome shotgun (WGS) entry which is preliminary data.</text>
</comment>
<reference evidence="9 10" key="1">
    <citation type="submission" date="2019-08" db="EMBL/GenBank/DDBJ databases">
        <authorList>
            <person name="Shi S."/>
        </authorList>
    </citation>
    <scope>NUCLEOTIDE SEQUENCE [LARGE SCALE GENOMIC DNA]</scope>
    <source>
        <strain evidence="9 10">GY10130</strain>
    </source>
</reference>
<evidence type="ECO:0000256" key="7">
    <source>
        <dbReference type="ARBA" id="ARBA00023136"/>
    </source>
</evidence>
<gene>
    <name evidence="9" type="ORF">FVR03_17835</name>
</gene>
<keyword evidence="6 8" id="KW-1133">Transmembrane helix</keyword>
<proteinExistence type="inferred from homology"/>
<feature type="transmembrane region" description="Helical" evidence="8">
    <location>
        <begin position="122"/>
        <end position="142"/>
    </location>
</feature>
<accession>A0A5C8JI82</accession>
<evidence type="ECO:0000313" key="9">
    <source>
        <dbReference type="EMBL" id="TXK36414.1"/>
    </source>
</evidence>
<protein>
    <recommendedName>
        <fullName evidence="11">AEC family transporter</fullName>
    </recommendedName>
</protein>
<dbReference type="OrthoDB" id="9810457at2"/>
<dbReference type="Gene3D" id="1.20.1530.20">
    <property type="match status" value="1"/>
</dbReference>
<feature type="transmembrane region" description="Helical" evidence="8">
    <location>
        <begin position="60"/>
        <end position="78"/>
    </location>
</feature>
<feature type="transmembrane region" description="Helical" evidence="8">
    <location>
        <begin position="281"/>
        <end position="304"/>
    </location>
</feature>
<dbReference type="EMBL" id="VRTY01000080">
    <property type="protein sequence ID" value="TXK36414.1"/>
    <property type="molecule type" value="Genomic_DNA"/>
</dbReference>
<dbReference type="Proteomes" id="UP000321926">
    <property type="component" value="Unassembled WGS sequence"/>
</dbReference>
<keyword evidence="4" id="KW-1003">Cell membrane</keyword>